<name>A0ABT7S9A7_9CELL</name>
<feature type="compositionally biased region" description="Low complexity" evidence="1">
    <location>
        <begin position="55"/>
        <end position="69"/>
    </location>
</feature>
<accession>A0ABT7S9A7</accession>
<reference evidence="2 3" key="1">
    <citation type="submission" date="2023-06" db="EMBL/GenBank/DDBJ databases">
        <title>Cellulomonas sp. MW9 Whole genome sequence.</title>
        <authorList>
            <person name="Park S."/>
        </authorList>
    </citation>
    <scope>NUCLEOTIDE SEQUENCE [LARGE SCALE GENOMIC DNA]</scope>
    <source>
        <strain evidence="2 3">MW9</strain>
    </source>
</reference>
<gene>
    <name evidence="2" type="ORF">QRT05_09705</name>
</gene>
<feature type="region of interest" description="Disordered" evidence="1">
    <location>
        <begin position="194"/>
        <end position="286"/>
    </location>
</feature>
<dbReference type="RefSeq" id="WP_289446981.1">
    <property type="nucleotide sequence ID" value="NZ_JAUCGR010000002.1"/>
</dbReference>
<organism evidence="2 3">
    <name type="scientific">Cellulomonas edaphi</name>
    <dbReference type="NCBI Taxonomy" id="3053468"/>
    <lineage>
        <taxon>Bacteria</taxon>
        <taxon>Bacillati</taxon>
        <taxon>Actinomycetota</taxon>
        <taxon>Actinomycetes</taxon>
        <taxon>Micrococcales</taxon>
        <taxon>Cellulomonadaceae</taxon>
        <taxon>Cellulomonas</taxon>
    </lineage>
</organism>
<proteinExistence type="predicted"/>
<protein>
    <recommendedName>
        <fullName evidence="4">DUF3618 domain-containing protein</fullName>
    </recommendedName>
</protein>
<dbReference type="EMBL" id="JAUCGR010000002">
    <property type="protein sequence ID" value="MDM7831607.1"/>
    <property type="molecule type" value="Genomic_DNA"/>
</dbReference>
<feature type="compositionally biased region" description="Low complexity" evidence="1">
    <location>
        <begin position="202"/>
        <end position="223"/>
    </location>
</feature>
<keyword evidence="3" id="KW-1185">Reference proteome</keyword>
<sequence length="286" mass="27962">MTQQDNVTTPDLGASTIDPVGTGTSTPLGGSTTSGTGQTGSGSPSEGSTKDQAKNEAAAVGGTAAEAGKNVLGTARSELAGVAEEAGSQLSDLWSQARTELTDLASGQQSRLAESLQAFGSDLSDMASASEQQGAAAGVVRALAERTQGAGSWLADRDGGQAIDELRSFARRRPGTFLLVAAGAGILVGRLTRGLRDAPPQTGGTARTSSGSSTATAGLGTSAYETEGVAGTRWTPTTATTGSTGTSTGTSSGLGTSASGATVGTASGLDEADAWSASGGDERIAP</sequence>
<evidence type="ECO:0008006" key="4">
    <source>
        <dbReference type="Google" id="ProtNLM"/>
    </source>
</evidence>
<evidence type="ECO:0000313" key="2">
    <source>
        <dbReference type="EMBL" id="MDM7831607.1"/>
    </source>
</evidence>
<feature type="compositionally biased region" description="Low complexity" evidence="1">
    <location>
        <begin position="21"/>
        <end position="47"/>
    </location>
</feature>
<feature type="region of interest" description="Disordered" evidence="1">
    <location>
        <begin position="1"/>
        <end position="69"/>
    </location>
</feature>
<dbReference type="Proteomes" id="UP001321453">
    <property type="component" value="Unassembled WGS sequence"/>
</dbReference>
<comment type="caution">
    <text evidence="2">The sequence shown here is derived from an EMBL/GenBank/DDBJ whole genome shotgun (WGS) entry which is preliminary data.</text>
</comment>
<evidence type="ECO:0000313" key="3">
    <source>
        <dbReference type="Proteomes" id="UP001321453"/>
    </source>
</evidence>
<feature type="compositionally biased region" description="Low complexity" evidence="1">
    <location>
        <begin position="230"/>
        <end position="268"/>
    </location>
</feature>
<evidence type="ECO:0000256" key="1">
    <source>
        <dbReference type="SAM" id="MobiDB-lite"/>
    </source>
</evidence>